<evidence type="ECO:0000259" key="7">
    <source>
        <dbReference type="SMART" id="SM00563"/>
    </source>
</evidence>
<sequence>MGDRLVMISVLRSLLFYAVFYTGSVPYVLAALALMNVSERRFRWVVSEWSHWHRLCCRALLGIRVELENPVFRPGVLYAVRHEAFFEAIDMPWLFENPVVFAKAELLRIPGWGKAGERFGLIGVDREGGARALRTMLTEARRRIAEGRPLVIFPEGTRIPNGQRRQLQAGFAGIYKLLGLPVIPVAVDSGPLYHRRWKQAGTIRYRFGEEIPPGLQREEIEARVEAAINDLNG</sequence>
<keyword evidence="6" id="KW-0812">Transmembrane</keyword>
<gene>
    <name evidence="8" type="ORF">GGQ88_000686</name>
</gene>
<comment type="pathway">
    <text evidence="1">Lipid metabolism.</text>
</comment>
<keyword evidence="2" id="KW-0444">Lipid biosynthesis</keyword>
<dbReference type="SUPFAM" id="SSF69593">
    <property type="entry name" value="Glycerol-3-phosphate (1)-acyltransferase"/>
    <property type="match status" value="1"/>
</dbReference>
<name>A0A7W5ZT24_9SPHN</name>
<organism evidence="8 9">
    <name type="scientific">Novosphingobium hassiacum</name>
    <dbReference type="NCBI Taxonomy" id="173676"/>
    <lineage>
        <taxon>Bacteria</taxon>
        <taxon>Pseudomonadati</taxon>
        <taxon>Pseudomonadota</taxon>
        <taxon>Alphaproteobacteria</taxon>
        <taxon>Sphingomonadales</taxon>
        <taxon>Sphingomonadaceae</taxon>
        <taxon>Novosphingobium</taxon>
    </lineage>
</organism>
<keyword evidence="6" id="KW-0472">Membrane</keyword>
<comment type="caution">
    <text evidence="8">The sequence shown here is derived from an EMBL/GenBank/DDBJ whole genome shotgun (WGS) entry which is preliminary data.</text>
</comment>
<evidence type="ECO:0000256" key="3">
    <source>
        <dbReference type="ARBA" id="ARBA00022679"/>
    </source>
</evidence>
<evidence type="ECO:0000313" key="8">
    <source>
        <dbReference type="EMBL" id="MBB3859446.1"/>
    </source>
</evidence>
<dbReference type="CDD" id="cd07989">
    <property type="entry name" value="LPLAT_AGPAT-like"/>
    <property type="match status" value="1"/>
</dbReference>
<dbReference type="SMART" id="SM00563">
    <property type="entry name" value="PlsC"/>
    <property type="match status" value="1"/>
</dbReference>
<dbReference type="Proteomes" id="UP000562395">
    <property type="component" value="Unassembled WGS sequence"/>
</dbReference>
<keyword evidence="3 8" id="KW-0808">Transferase</keyword>
<dbReference type="GO" id="GO:0006654">
    <property type="term" value="P:phosphatidic acid biosynthetic process"/>
    <property type="evidence" value="ECO:0007669"/>
    <property type="project" value="TreeGrafter"/>
</dbReference>
<evidence type="ECO:0000256" key="5">
    <source>
        <dbReference type="ARBA" id="ARBA00023315"/>
    </source>
</evidence>
<evidence type="ECO:0000313" key="9">
    <source>
        <dbReference type="Proteomes" id="UP000562395"/>
    </source>
</evidence>
<dbReference type="PANTHER" id="PTHR10434:SF64">
    <property type="entry name" value="1-ACYL-SN-GLYCEROL-3-PHOSPHATE ACYLTRANSFERASE-RELATED"/>
    <property type="match status" value="1"/>
</dbReference>
<evidence type="ECO:0000256" key="2">
    <source>
        <dbReference type="ARBA" id="ARBA00022516"/>
    </source>
</evidence>
<dbReference type="PANTHER" id="PTHR10434">
    <property type="entry name" value="1-ACYL-SN-GLYCEROL-3-PHOSPHATE ACYLTRANSFERASE"/>
    <property type="match status" value="1"/>
</dbReference>
<evidence type="ECO:0000256" key="4">
    <source>
        <dbReference type="ARBA" id="ARBA00023098"/>
    </source>
</evidence>
<evidence type="ECO:0000256" key="6">
    <source>
        <dbReference type="SAM" id="Phobius"/>
    </source>
</evidence>
<dbReference type="EC" id="2.3.1.51" evidence="8"/>
<proteinExistence type="predicted"/>
<keyword evidence="9" id="KW-1185">Reference proteome</keyword>
<evidence type="ECO:0000256" key="1">
    <source>
        <dbReference type="ARBA" id="ARBA00005189"/>
    </source>
</evidence>
<keyword evidence="4" id="KW-0443">Lipid metabolism</keyword>
<protein>
    <submittedName>
        <fullName evidence="8">1-acyl-sn-glycerol-3-phosphate acyltransferase</fullName>
        <ecNumber evidence="8">2.3.1.51</ecNumber>
    </submittedName>
</protein>
<dbReference type="AlphaFoldDB" id="A0A7W5ZT24"/>
<keyword evidence="5 8" id="KW-0012">Acyltransferase</keyword>
<feature type="transmembrane region" description="Helical" evidence="6">
    <location>
        <begin position="14"/>
        <end position="34"/>
    </location>
</feature>
<accession>A0A7W5ZT24</accession>
<dbReference type="Pfam" id="PF01553">
    <property type="entry name" value="Acyltransferase"/>
    <property type="match status" value="1"/>
</dbReference>
<dbReference type="EMBL" id="JACICY010000001">
    <property type="protein sequence ID" value="MBB3859446.1"/>
    <property type="molecule type" value="Genomic_DNA"/>
</dbReference>
<dbReference type="RefSeq" id="WP_246385415.1">
    <property type="nucleotide sequence ID" value="NZ_JACICY010000001.1"/>
</dbReference>
<feature type="domain" description="Phospholipid/glycerol acyltransferase" evidence="7">
    <location>
        <begin position="76"/>
        <end position="190"/>
    </location>
</feature>
<reference evidence="8 9" key="1">
    <citation type="submission" date="2020-08" db="EMBL/GenBank/DDBJ databases">
        <title>Genomic Encyclopedia of Type Strains, Phase IV (KMG-IV): sequencing the most valuable type-strain genomes for metagenomic binning, comparative biology and taxonomic classification.</title>
        <authorList>
            <person name="Goeker M."/>
        </authorList>
    </citation>
    <scope>NUCLEOTIDE SEQUENCE [LARGE SCALE GENOMIC DNA]</scope>
    <source>
        <strain evidence="8 9">DSM 14552</strain>
    </source>
</reference>
<keyword evidence="6" id="KW-1133">Transmembrane helix</keyword>
<dbReference type="InterPro" id="IPR002123">
    <property type="entry name" value="Plipid/glycerol_acylTrfase"/>
</dbReference>
<dbReference type="GO" id="GO:0003841">
    <property type="term" value="F:1-acylglycerol-3-phosphate O-acyltransferase activity"/>
    <property type="evidence" value="ECO:0007669"/>
    <property type="project" value="UniProtKB-EC"/>
</dbReference>